<dbReference type="Proteomes" id="UP000219422">
    <property type="component" value="Chromosome"/>
</dbReference>
<sequence length="150" mass="16980">MRRKRCSRPNRNRCRLPSRNPMRPNQSRLKSCRMPPRKAARSSKRPKARMTNPASLRPDQGERGAACPPLICDEKDQAMPGRRPEGAMAERFQIGLATLSPIPRIVFYLHSRDDFTFPEIAYRLGCSVLAVEDHFAEALAHLDAAVNRDG</sequence>
<evidence type="ECO:0000313" key="3">
    <source>
        <dbReference type="EMBL" id="ATI79835.1"/>
    </source>
</evidence>
<dbReference type="InterPro" id="IPR013324">
    <property type="entry name" value="RNA_pol_sigma_r3/r4-like"/>
</dbReference>
<evidence type="ECO:0000313" key="4">
    <source>
        <dbReference type="Proteomes" id="UP000219422"/>
    </source>
</evidence>
<feature type="compositionally biased region" description="Basic residues" evidence="1">
    <location>
        <begin position="35"/>
        <end position="48"/>
    </location>
</feature>
<dbReference type="InterPro" id="IPR013249">
    <property type="entry name" value="RNA_pol_sigma70_r4_t2"/>
</dbReference>
<dbReference type="GO" id="GO:0016987">
    <property type="term" value="F:sigma factor activity"/>
    <property type="evidence" value="ECO:0007669"/>
    <property type="project" value="InterPro"/>
</dbReference>
<dbReference type="SUPFAM" id="SSF88659">
    <property type="entry name" value="Sigma3 and sigma4 domains of RNA polymerase sigma factors"/>
    <property type="match status" value="1"/>
</dbReference>
<feature type="domain" description="RNA polymerase sigma factor 70 region 4 type 2" evidence="2">
    <location>
        <begin position="96"/>
        <end position="142"/>
    </location>
</feature>
<name>A0A291MY32_SPHYA</name>
<dbReference type="GO" id="GO:0006352">
    <property type="term" value="P:DNA-templated transcription initiation"/>
    <property type="evidence" value="ECO:0007669"/>
    <property type="project" value="InterPro"/>
</dbReference>
<feature type="compositionally biased region" description="Basic residues" evidence="1">
    <location>
        <begin position="1"/>
        <end position="16"/>
    </location>
</feature>
<accession>A0A291MY32</accession>
<dbReference type="Gene3D" id="1.10.10.10">
    <property type="entry name" value="Winged helix-like DNA-binding domain superfamily/Winged helix DNA-binding domain"/>
    <property type="match status" value="1"/>
</dbReference>
<feature type="region of interest" description="Disordered" evidence="1">
    <location>
        <begin position="1"/>
        <end position="68"/>
    </location>
</feature>
<organism evidence="3 4">
    <name type="scientific">Sphingobium yanoikuyae</name>
    <name type="common">Sphingomonas yanoikuyae</name>
    <dbReference type="NCBI Taxonomy" id="13690"/>
    <lineage>
        <taxon>Bacteria</taxon>
        <taxon>Pseudomonadati</taxon>
        <taxon>Pseudomonadota</taxon>
        <taxon>Alphaproteobacteria</taxon>
        <taxon>Sphingomonadales</taxon>
        <taxon>Sphingomonadaceae</taxon>
        <taxon>Sphingobium</taxon>
    </lineage>
</organism>
<evidence type="ECO:0000259" key="2">
    <source>
        <dbReference type="Pfam" id="PF08281"/>
    </source>
</evidence>
<dbReference type="EMBL" id="CP023741">
    <property type="protein sequence ID" value="ATI79835.1"/>
    <property type="molecule type" value="Genomic_DNA"/>
</dbReference>
<protein>
    <recommendedName>
        <fullName evidence="2">RNA polymerase sigma factor 70 region 4 type 2 domain-containing protein</fullName>
    </recommendedName>
</protein>
<dbReference type="AlphaFoldDB" id="A0A291MY32"/>
<reference evidence="3 4" key="1">
    <citation type="submission" date="2017-10" db="EMBL/GenBank/DDBJ databases">
        <title>Sphingobium yanoikuyae S72.</title>
        <authorList>
            <person name="Sanchez E."/>
            <person name="Bustos P."/>
            <person name="Mendoza P."/>
            <person name="Guo X."/>
            <person name="Mendoza A."/>
        </authorList>
    </citation>
    <scope>NUCLEOTIDE SEQUENCE [LARGE SCALE GENOMIC DNA]</scope>
    <source>
        <strain evidence="3 4">S72</strain>
    </source>
</reference>
<dbReference type="InterPro" id="IPR036388">
    <property type="entry name" value="WH-like_DNA-bd_sf"/>
</dbReference>
<proteinExistence type="predicted"/>
<dbReference type="GO" id="GO:0003677">
    <property type="term" value="F:DNA binding"/>
    <property type="evidence" value="ECO:0007669"/>
    <property type="project" value="InterPro"/>
</dbReference>
<dbReference type="KEGG" id="sya:A6768_07220"/>
<gene>
    <name evidence="3" type="ORF">A6768_07220</name>
</gene>
<dbReference type="Pfam" id="PF08281">
    <property type="entry name" value="Sigma70_r4_2"/>
    <property type="match status" value="1"/>
</dbReference>
<evidence type="ECO:0000256" key="1">
    <source>
        <dbReference type="SAM" id="MobiDB-lite"/>
    </source>
</evidence>